<accession>A0A0B6Y7V0</accession>
<feature type="non-terminal residue" evidence="2">
    <location>
        <position position="84"/>
    </location>
</feature>
<evidence type="ECO:0000256" key="1">
    <source>
        <dbReference type="SAM" id="SignalP"/>
    </source>
</evidence>
<proteinExistence type="predicted"/>
<reference evidence="2" key="1">
    <citation type="submission" date="2014-12" db="EMBL/GenBank/DDBJ databases">
        <title>Insight into the proteome of Arion vulgaris.</title>
        <authorList>
            <person name="Aradska J."/>
            <person name="Bulat T."/>
            <person name="Smidak R."/>
            <person name="Sarate P."/>
            <person name="Gangsoo J."/>
            <person name="Sialana F."/>
            <person name="Bilban M."/>
            <person name="Lubec G."/>
        </authorList>
    </citation>
    <scope>NUCLEOTIDE SEQUENCE</scope>
    <source>
        <tissue evidence="2">Skin</tissue>
    </source>
</reference>
<sequence length="84" mass="9398">HLHVVALKTLLLCSLAKRVGIEGEPQVVEVVQARKGNASTKIAKQNVHISWPVSIETKPTFCRNLRKQQGTRRQRTNENFPGAN</sequence>
<dbReference type="AlphaFoldDB" id="A0A0B6Y7V0"/>
<keyword evidence="1" id="KW-0732">Signal</keyword>
<feature type="non-terminal residue" evidence="2">
    <location>
        <position position="1"/>
    </location>
</feature>
<name>A0A0B6Y7V0_9EUPU</name>
<feature type="signal peptide" evidence="1">
    <location>
        <begin position="1"/>
        <end position="16"/>
    </location>
</feature>
<evidence type="ECO:0000313" key="2">
    <source>
        <dbReference type="EMBL" id="CEK51515.1"/>
    </source>
</evidence>
<gene>
    <name evidence="2" type="primary">ORF13612</name>
</gene>
<feature type="chain" id="PRO_5002110486" evidence="1">
    <location>
        <begin position="17"/>
        <end position="84"/>
    </location>
</feature>
<organism evidence="2">
    <name type="scientific">Arion vulgaris</name>
    <dbReference type="NCBI Taxonomy" id="1028688"/>
    <lineage>
        <taxon>Eukaryota</taxon>
        <taxon>Metazoa</taxon>
        <taxon>Spiralia</taxon>
        <taxon>Lophotrochozoa</taxon>
        <taxon>Mollusca</taxon>
        <taxon>Gastropoda</taxon>
        <taxon>Heterobranchia</taxon>
        <taxon>Euthyneura</taxon>
        <taxon>Panpulmonata</taxon>
        <taxon>Eupulmonata</taxon>
        <taxon>Stylommatophora</taxon>
        <taxon>Helicina</taxon>
        <taxon>Arionoidea</taxon>
        <taxon>Arionidae</taxon>
        <taxon>Arion</taxon>
    </lineage>
</organism>
<dbReference type="EMBL" id="HACG01004650">
    <property type="protein sequence ID" value="CEK51515.1"/>
    <property type="molecule type" value="Transcribed_RNA"/>
</dbReference>
<protein>
    <submittedName>
        <fullName evidence="2">Uncharacterized protein</fullName>
    </submittedName>
</protein>